<gene>
    <name evidence="2" type="ORF">ElyMa_000694200</name>
</gene>
<feature type="chain" id="PRO_5043819970" description="DUF19 domain-containing protein" evidence="1">
    <location>
        <begin position="24"/>
        <end position="223"/>
    </location>
</feature>
<evidence type="ECO:0008006" key="4">
    <source>
        <dbReference type="Google" id="ProtNLM"/>
    </source>
</evidence>
<sequence length="223" mass="24503">MNNYLKVAAFLAVCIAVAQCTDAESGPTEAPLSQCTVNKLNKCLEPNIVPYYDAFATWESTGNFISNLTRIENLAAAFETTQTCVENENTETECQGDNADVAVDNEVNFAADFLAVPQNRDLMAAASNSYCLYYDVLIGYVTGDFNDYCVGGLYQALYDPETDLCEAVNTMRSCLLDVTRYYCGNEAAAFVASAYDYGVRTPYGRNWIDNSNLPAFVVNGCYE</sequence>
<feature type="signal peptide" evidence="1">
    <location>
        <begin position="1"/>
        <end position="23"/>
    </location>
</feature>
<protein>
    <recommendedName>
        <fullName evidence="4">DUF19 domain-containing protein</fullName>
    </recommendedName>
</protein>
<evidence type="ECO:0000256" key="1">
    <source>
        <dbReference type="SAM" id="SignalP"/>
    </source>
</evidence>
<comment type="caution">
    <text evidence="2">The sequence shown here is derived from an EMBL/GenBank/DDBJ whole genome shotgun (WGS) entry which is preliminary data.</text>
</comment>
<proteinExistence type="predicted"/>
<dbReference type="AlphaFoldDB" id="A0AAV4GJZ1"/>
<keyword evidence="3" id="KW-1185">Reference proteome</keyword>
<keyword evidence="1" id="KW-0732">Signal</keyword>
<dbReference type="EMBL" id="BMAT01001435">
    <property type="protein sequence ID" value="GFR85366.1"/>
    <property type="molecule type" value="Genomic_DNA"/>
</dbReference>
<reference evidence="2 3" key="1">
    <citation type="journal article" date="2021" name="Elife">
        <title>Chloroplast acquisition without the gene transfer in kleptoplastic sea slugs, Plakobranchus ocellatus.</title>
        <authorList>
            <person name="Maeda T."/>
            <person name="Takahashi S."/>
            <person name="Yoshida T."/>
            <person name="Shimamura S."/>
            <person name="Takaki Y."/>
            <person name="Nagai Y."/>
            <person name="Toyoda A."/>
            <person name="Suzuki Y."/>
            <person name="Arimoto A."/>
            <person name="Ishii H."/>
            <person name="Satoh N."/>
            <person name="Nishiyama T."/>
            <person name="Hasebe M."/>
            <person name="Maruyama T."/>
            <person name="Minagawa J."/>
            <person name="Obokata J."/>
            <person name="Shigenobu S."/>
        </authorList>
    </citation>
    <scope>NUCLEOTIDE SEQUENCE [LARGE SCALE GENOMIC DNA]</scope>
</reference>
<dbReference type="Proteomes" id="UP000762676">
    <property type="component" value="Unassembled WGS sequence"/>
</dbReference>
<organism evidence="2 3">
    <name type="scientific">Elysia marginata</name>
    <dbReference type="NCBI Taxonomy" id="1093978"/>
    <lineage>
        <taxon>Eukaryota</taxon>
        <taxon>Metazoa</taxon>
        <taxon>Spiralia</taxon>
        <taxon>Lophotrochozoa</taxon>
        <taxon>Mollusca</taxon>
        <taxon>Gastropoda</taxon>
        <taxon>Heterobranchia</taxon>
        <taxon>Euthyneura</taxon>
        <taxon>Panpulmonata</taxon>
        <taxon>Sacoglossa</taxon>
        <taxon>Placobranchoidea</taxon>
        <taxon>Plakobranchidae</taxon>
        <taxon>Elysia</taxon>
    </lineage>
</organism>
<accession>A0AAV4GJZ1</accession>
<evidence type="ECO:0000313" key="3">
    <source>
        <dbReference type="Proteomes" id="UP000762676"/>
    </source>
</evidence>
<name>A0AAV4GJZ1_9GAST</name>
<evidence type="ECO:0000313" key="2">
    <source>
        <dbReference type="EMBL" id="GFR85366.1"/>
    </source>
</evidence>